<evidence type="ECO:0000313" key="7">
    <source>
        <dbReference type="EMBL" id="CAK7340271.1"/>
    </source>
</evidence>
<evidence type="ECO:0000256" key="4">
    <source>
        <dbReference type="ARBA" id="ARBA00022807"/>
    </source>
</evidence>
<dbReference type="EMBL" id="CAWUPB010001159">
    <property type="protein sequence ID" value="CAK7340271.1"/>
    <property type="molecule type" value="Genomic_DNA"/>
</dbReference>
<dbReference type="Proteomes" id="UP001314170">
    <property type="component" value="Unassembled WGS sequence"/>
</dbReference>
<keyword evidence="8" id="KW-1185">Reference proteome</keyword>
<keyword evidence="4" id="KW-0788">Thiol protease</keyword>
<dbReference type="Gene3D" id="3.90.70.10">
    <property type="entry name" value="Cysteine proteinases"/>
    <property type="match status" value="1"/>
</dbReference>
<feature type="domain" description="Peptidase C1A papain C-terminal" evidence="6">
    <location>
        <begin position="94"/>
        <end position="309"/>
    </location>
</feature>
<evidence type="ECO:0000256" key="3">
    <source>
        <dbReference type="ARBA" id="ARBA00022801"/>
    </source>
</evidence>
<name>A0AAV1RV80_9ROSI</name>
<gene>
    <name evidence="7" type="ORF">DCAF_LOCUS15352</name>
</gene>
<dbReference type="SUPFAM" id="SSF54001">
    <property type="entry name" value="Cysteine proteinases"/>
    <property type="match status" value="1"/>
</dbReference>
<dbReference type="CDD" id="cd02248">
    <property type="entry name" value="Peptidase_C1A"/>
    <property type="match status" value="1"/>
</dbReference>
<evidence type="ECO:0000256" key="5">
    <source>
        <dbReference type="ARBA" id="ARBA00023157"/>
    </source>
</evidence>
<dbReference type="InterPro" id="IPR000668">
    <property type="entry name" value="Peptidase_C1A_C"/>
</dbReference>
<keyword evidence="5" id="KW-1015">Disulfide bond</keyword>
<proteinExistence type="inferred from homology"/>
<dbReference type="GO" id="GO:0008234">
    <property type="term" value="F:cysteine-type peptidase activity"/>
    <property type="evidence" value="ECO:0007669"/>
    <property type="project" value="UniProtKB-KW"/>
</dbReference>
<accession>A0AAV1RV80</accession>
<dbReference type="InterPro" id="IPR039417">
    <property type="entry name" value="Peptidase_C1A_papain-like"/>
</dbReference>
<sequence>MVTTFLKPFQPSLKSSFPLIRSQGNRRDSSEFVEKQQQPLRLSLRKWVNGTCSTAVFPQIDGCRWLVNYPNNSPRKVQVYASGPGHFYPNLDTLPESVDWRSKGAIMKIKDQTDTNSCTAQTLTSCMESLIFIQTGEKVILSAKEIVDCCEEFDFEAGLYDIKSAYDYIGNNGVCLEADYPWTKYYSPCRFDAFNSKEKFYIDGYATVPVQDESWMELAIAQQPVAVELWLVKEDYESYKEGIYSTEYKFEYVLHMMAAIGYNSKAWIFLNSRGVGYGVDGYMYVKRGMDFERYPEGIGRVCLNVTYPIM</sequence>
<evidence type="ECO:0000259" key="6">
    <source>
        <dbReference type="SMART" id="SM00645"/>
    </source>
</evidence>
<dbReference type="AlphaFoldDB" id="A0AAV1RV80"/>
<comment type="similarity">
    <text evidence="1">Belongs to the peptidase C1 family.</text>
</comment>
<dbReference type="InterPro" id="IPR013128">
    <property type="entry name" value="Peptidase_C1A"/>
</dbReference>
<evidence type="ECO:0000313" key="8">
    <source>
        <dbReference type="Proteomes" id="UP001314170"/>
    </source>
</evidence>
<dbReference type="GO" id="GO:0006508">
    <property type="term" value="P:proteolysis"/>
    <property type="evidence" value="ECO:0007669"/>
    <property type="project" value="UniProtKB-KW"/>
</dbReference>
<keyword evidence="3" id="KW-0378">Hydrolase</keyword>
<reference evidence="7 8" key="1">
    <citation type="submission" date="2024-01" db="EMBL/GenBank/DDBJ databases">
        <authorList>
            <person name="Waweru B."/>
        </authorList>
    </citation>
    <scope>NUCLEOTIDE SEQUENCE [LARGE SCALE GENOMIC DNA]</scope>
</reference>
<dbReference type="SMART" id="SM00645">
    <property type="entry name" value="Pept_C1"/>
    <property type="match status" value="1"/>
</dbReference>
<protein>
    <recommendedName>
        <fullName evidence="6">Peptidase C1A papain C-terminal domain-containing protein</fullName>
    </recommendedName>
</protein>
<evidence type="ECO:0000256" key="2">
    <source>
        <dbReference type="ARBA" id="ARBA00022670"/>
    </source>
</evidence>
<dbReference type="PANTHER" id="PTHR12411">
    <property type="entry name" value="CYSTEINE PROTEASE FAMILY C1-RELATED"/>
    <property type="match status" value="1"/>
</dbReference>
<dbReference type="Pfam" id="PF00112">
    <property type="entry name" value="Peptidase_C1"/>
    <property type="match status" value="1"/>
</dbReference>
<organism evidence="7 8">
    <name type="scientific">Dovyalis caffra</name>
    <dbReference type="NCBI Taxonomy" id="77055"/>
    <lineage>
        <taxon>Eukaryota</taxon>
        <taxon>Viridiplantae</taxon>
        <taxon>Streptophyta</taxon>
        <taxon>Embryophyta</taxon>
        <taxon>Tracheophyta</taxon>
        <taxon>Spermatophyta</taxon>
        <taxon>Magnoliopsida</taxon>
        <taxon>eudicotyledons</taxon>
        <taxon>Gunneridae</taxon>
        <taxon>Pentapetalae</taxon>
        <taxon>rosids</taxon>
        <taxon>fabids</taxon>
        <taxon>Malpighiales</taxon>
        <taxon>Salicaceae</taxon>
        <taxon>Flacourtieae</taxon>
        <taxon>Dovyalis</taxon>
    </lineage>
</organism>
<dbReference type="InterPro" id="IPR038765">
    <property type="entry name" value="Papain-like_cys_pep_sf"/>
</dbReference>
<comment type="caution">
    <text evidence="7">The sequence shown here is derived from an EMBL/GenBank/DDBJ whole genome shotgun (WGS) entry which is preliminary data.</text>
</comment>
<keyword evidence="2" id="KW-0645">Protease</keyword>
<evidence type="ECO:0000256" key="1">
    <source>
        <dbReference type="ARBA" id="ARBA00008455"/>
    </source>
</evidence>